<organism evidence="2 3">
    <name type="scientific">Reichenbachiella ulvae</name>
    <dbReference type="NCBI Taxonomy" id="2980104"/>
    <lineage>
        <taxon>Bacteria</taxon>
        <taxon>Pseudomonadati</taxon>
        <taxon>Bacteroidota</taxon>
        <taxon>Cytophagia</taxon>
        <taxon>Cytophagales</taxon>
        <taxon>Reichenbachiellaceae</taxon>
        <taxon>Reichenbachiella</taxon>
    </lineage>
</organism>
<comment type="caution">
    <text evidence="2">The sequence shown here is derived from an EMBL/GenBank/DDBJ whole genome shotgun (WGS) entry which is preliminary data.</text>
</comment>
<evidence type="ECO:0000313" key="3">
    <source>
        <dbReference type="Proteomes" id="UP001300692"/>
    </source>
</evidence>
<feature type="domain" description="Transposase IS200-like" evidence="1">
    <location>
        <begin position="9"/>
        <end position="139"/>
    </location>
</feature>
<dbReference type="EMBL" id="JAOYOD010000001">
    <property type="protein sequence ID" value="MCV9385522.1"/>
    <property type="molecule type" value="Genomic_DNA"/>
</dbReference>
<protein>
    <recommendedName>
        <fullName evidence="1">Transposase IS200-like domain-containing protein</fullName>
    </recommendedName>
</protein>
<sequence length="208" mass="24890">MDTRTSQLLPNTVFHIYNRGINGAPIFFEKRNYYYFLQQYAKYVDPFVETYAYCLMNNHFHLMIRVKPEEHLESVIKTGTEKPNYWHISNGISSFLQSYTRAINKVYDRTGPLFDPKFKRIAVEEESYFSQLIAYIHTNPTKHGFVKDFKDFAYSSYHTHLSSKKTKLQREQVIDWFGSPEAYIRFHTDQNFETLEDHFHLELSGYFE</sequence>
<dbReference type="SUPFAM" id="SSF143422">
    <property type="entry name" value="Transposase IS200-like"/>
    <property type="match status" value="1"/>
</dbReference>
<dbReference type="Proteomes" id="UP001300692">
    <property type="component" value="Unassembled WGS sequence"/>
</dbReference>
<dbReference type="InterPro" id="IPR002686">
    <property type="entry name" value="Transposase_17"/>
</dbReference>
<dbReference type="PANTHER" id="PTHR34322:SF2">
    <property type="entry name" value="TRANSPOSASE IS200-LIKE DOMAIN-CONTAINING PROTEIN"/>
    <property type="match status" value="1"/>
</dbReference>
<evidence type="ECO:0000259" key="1">
    <source>
        <dbReference type="SMART" id="SM01321"/>
    </source>
</evidence>
<dbReference type="RefSeq" id="WP_264136310.1">
    <property type="nucleotide sequence ID" value="NZ_JAOYOD010000001.1"/>
</dbReference>
<name>A0ABT3CPH9_9BACT</name>
<evidence type="ECO:0000313" key="2">
    <source>
        <dbReference type="EMBL" id="MCV9385522.1"/>
    </source>
</evidence>
<gene>
    <name evidence="2" type="ORF">N7U62_02555</name>
</gene>
<proteinExistence type="predicted"/>
<dbReference type="SMART" id="SM01321">
    <property type="entry name" value="Y1_Tnp"/>
    <property type="match status" value="1"/>
</dbReference>
<keyword evidence="3" id="KW-1185">Reference proteome</keyword>
<reference evidence="2 3" key="1">
    <citation type="submission" date="2022-10" db="EMBL/GenBank/DDBJ databases">
        <title>Comparative genomics and taxonomic characterization of three novel marine species of genus Reichenbachiella exhibiting antioxidant and polysaccharide degradation activities.</title>
        <authorList>
            <person name="Muhammad N."/>
            <person name="Lee Y.-J."/>
            <person name="Ko J."/>
            <person name="Kim S.-G."/>
        </authorList>
    </citation>
    <scope>NUCLEOTIDE SEQUENCE [LARGE SCALE GENOMIC DNA]</scope>
    <source>
        <strain evidence="2 3">ABR2-5</strain>
    </source>
</reference>
<dbReference type="InterPro" id="IPR036515">
    <property type="entry name" value="Transposase_17_sf"/>
</dbReference>
<dbReference type="PANTHER" id="PTHR34322">
    <property type="entry name" value="TRANSPOSASE, Y1_TNP DOMAIN-CONTAINING"/>
    <property type="match status" value="1"/>
</dbReference>
<dbReference type="Gene3D" id="3.30.70.1290">
    <property type="entry name" value="Transposase IS200-like"/>
    <property type="match status" value="1"/>
</dbReference>
<accession>A0ABT3CPH9</accession>